<name>A0A418WMA3_9SPHN</name>
<dbReference type="RefSeq" id="WP_119762962.1">
    <property type="nucleotide sequence ID" value="NZ_QYUM01000003.1"/>
</dbReference>
<keyword evidence="3" id="KW-1185">Reference proteome</keyword>
<proteinExistence type="predicted"/>
<organism evidence="2 3">
    <name type="scientific">Sphingomonas cavernae</name>
    <dbReference type="NCBI Taxonomy" id="2320861"/>
    <lineage>
        <taxon>Bacteria</taxon>
        <taxon>Pseudomonadati</taxon>
        <taxon>Pseudomonadota</taxon>
        <taxon>Alphaproteobacteria</taxon>
        <taxon>Sphingomonadales</taxon>
        <taxon>Sphingomonadaceae</taxon>
        <taxon>Sphingomonas</taxon>
    </lineage>
</organism>
<evidence type="ECO:0000313" key="2">
    <source>
        <dbReference type="EMBL" id="RJF91142.1"/>
    </source>
</evidence>
<dbReference type="Gene3D" id="2.60.120.260">
    <property type="entry name" value="Galactose-binding domain-like"/>
    <property type="match status" value="1"/>
</dbReference>
<reference evidence="2 3" key="1">
    <citation type="submission" date="2018-09" db="EMBL/GenBank/DDBJ databases">
        <authorList>
            <person name="Zhu H."/>
        </authorList>
    </citation>
    <scope>NUCLEOTIDE SEQUENCE [LARGE SCALE GENOMIC DNA]</scope>
    <source>
        <strain evidence="2 3">K2R01-6</strain>
    </source>
</reference>
<accession>A0A418WMA3</accession>
<feature type="compositionally biased region" description="Low complexity" evidence="1">
    <location>
        <begin position="793"/>
        <end position="814"/>
    </location>
</feature>
<dbReference type="OrthoDB" id="7555788at2"/>
<gene>
    <name evidence="2" type="ORF">D3876_13500</name>
</gene>
<comment type="caution">
    <text evidence="2">The sequence shown here is derived from an EMBL/GenBank/DDBJ whole genome shotgun (WGS) entry which is preliminary data.</text>
</comment>
<evidence type="ECO:0000313" key="3">
    <source>
        <dbReference type="Proteomes" id="UP000286100"/>
    </source>
</evidence>
<dbReference type="AlphaFoldDB" id="A0A418WMA3"/>
<sequence length="966" mass="100791">MQETYGDTASAAVSAAAAEAAKLVAQGAETNANGYAGAAAASAANADASEAGAASSALVAAQWGNEAKGITQANRSFELGFDGWAPQVTGSGEWPSHVTTTGSEFGIPTGWLVVQAGAQAQIYSKTEYKVDPARKYKFRCRVGAWRAVGGGGSVMYVGFVGIGVDGNPVNHGAFGSYRYCLVTGTTILNGATPVFEVIVTGEGNDSWVKFPPGTVRIKLMAIVNYPGSSPDIAGYVDFIEFEDVTESQAANASANAAASSTASAGAHAALAQSSAILSAQIGGNSINKNPLFADTAADGTPGQWSIWNAPPAKSRQPGYESPYCLQISAADNANSGYTQTVTVAPGKYLLEAAVELVAGIRFEGSGMHLAVYDATGTGAAQSWNFDFCAEPTTNGEVLRDGAIVANKVYRFSKLIDITLSAARTGYLYFMNNWEGFSPGGAGRYAKTLKWHRVSLRPASDPDIQAASVKQLAGALASIQGRTEAYWQTELNASSGASAFMAARVNTNDPTLVPVDLMFLFSAVRPVQIATEISPRCVRKVGGESAWGQFICYTKQRYTNHAYVEASFGVGAAAFIGLNSDAYPGYWANMDYGIHQDGATTIVVYENGTFIASYFNDAKPTDRWSIRHVGSAVQYARNGKVFRVVAAPGSVTYYAQVDIYNVGAEVNNLVFSSQGPSWASSVAFGADEISLWNPAGGGLWKKAAAVAGGDATFYGNLNVGGGIYVGGLKIPVALQAFNISVYDGQVVSYGASLGTIPLLTPDFSGFPALPSGQSYVFRAESHTPTGFTARVKKSTAATPTTSTTGAGTSPGTGPTFQANKAVASDAYDGNYSFRVTGTMYRQTDTVDIGDGGPVKTVYHGYIRFQSWFRPAGGSWTEGPIVQVNAGAGTDGNQPYDKTFIANFGSAIGLDASNTEFGVSISSTYGVGINTLTGLTSVSHTYYSGATESTATPGNLPLLPLRVNPQNG</sequence>
<dbReference type="EMBL" id="QYUM01000003">
    <property type="protein sequence ID" value="RJF91142.1"/>
    <property type="molecule type" value="Genomic_DNA"/>
</dbReference>
<feature type="region of interest" description="Disordered" evidence="1">
    <location>
        <begin position="790"/>
        <end position="814"/>
    </location>
</feature>
<evidence type="ECO:0000256" key="1">
    <source>
        <dbReference type="SAM" id="MobiDB-lite"/>
    </source>
</evidence>
<dbReference type="Proteomes" id="UP000286100">
    <property type="component" value="Unassembled WGS sequence"/>
</dbReference>
<protein>
    <submittedName>
        <fullName evidence="2">Uncharacterized protein</fullName>
    </submittedName>
</protein>